<gene>
    <name evidence="1" type="ORF">S01H1_37937</name>
</gene>
<accession>X0U650</accession>
<dbReference type="EMBL" id="BARS01023844">
    <property type="protein sequence ID" value="GAG01239.1"/>
    <property type="molecule type" value="Genomic_DNA"/>
</dbReference>
<protein>
    <submittedName>
        <fullName evidence="1">Uncharacterized protein</fullName>
    </submittedName>
</protein>
<sequence length="269" mass="31789">LKGAQQYIKDFASPLNWGIYRNFYRGEFQHGIKGKRKYSVALIFAILRSMLPRIYFTNPQVVVTNEVPGYYLQSKIVQKIDNKMIRKTKLKQTLKELILDAGLCGTVPLLTGFDTEYGYDPRFKETVTDDEGKEIEIGGTLLQFDEKTGDRLEYNQNIIPGRPWADKIRPEFFMVPYGYDRLHKVPWEMRMYVRHLDDVKKDPRLVNAKDIKANAITTFDWMKEKKLHQMMPKQNFGDFVFLWEIRDLKTGRLMIIQEGHKKFLYNEKD</sequence>
<organism evidence="1">
    <name type="scientific">marine sediment metagenome</name>
    <dbReference type="NCBI Taxonomy" id="412755"/>
    <lineage>
        <taxon>unclassified sequences</taxon>
        <taxon>metagenomes</taxon>
        <taxon>ecological metagenomes</taxon>
    </lineage>
</organism>
<comment type="caution">
    <text evidence="1">The sequence shown here is derived from an EMBL/GenBank/DDBJ whole genome shotgun (WGS) entry which is preliminary data.</text>
</comment>
<proteinExistence type="predicted"/>
<dbReference type="AlphaFoldDB" id="X0U650"/>
<evidence type="ECO:0000313" key="1">
    <source>
        <dbReference type="EMBL" id="GAG01239.1"/>
    </source>
</evidence>
<reference evidence="1" key="1">
    <citation type="journal article" date="2014" name="Front. Microbiol.">
        <title>High frequency of phylogenetically diverse reductive dehalogenase-homologous genes in deep subseafloor sedimentary metagenomes.</title>
        <authorList>
            <person name="Kawai M."/>
            <person name="Futagami T."/>
            <person name="Toyoda A."/>
            <person name="Takaki Y."/>
            <person name="Nishi S."/>
            <person name="Hori S."/>
            <person name="Arai W."/>
            <person name="Tsubouchi T."/>
            <person name="Morono Y."/>
            <person name="Uchiyama I."/>
            <person name="Ito T."/>
            <person name="Fujiyama A."/>
            <person name="Inagaki F."/>
            <person name="Takami H."/>
        </authorList>
    </citation>
    <scope>NUCLEOTIDE SEQUENCE</scope>
    <source>
        <strain evidence="1">Expedition CK06-06</strain>
    </source>
</reference>
<name>X0U650_9ZZZZ</name>
<feature type="non-terminal residue" evidence="1">
    <location>
        <position position="1"/>
    </location>
</feature>
<feature type="non-terminal residue" evidence="1">
    <location>
        <position position="269"/>
    </location>
</feature>